<proteinExistence type="predicted"/>
<gene>
    <name evidence="2" type="ORF">GCM10009844_43510</name>
</gene>
<accession>A0ABN3A7V7</accession>
<evidence type="ECO:0000313" key="2">
    <source>
        <dbReference type="EMBL" id="GAA2155852.1"/>
    </source>
</evidence>
<dbReference type="Gene3D" id="3.40.630.30">
    <property type="match status" value="1"/>
</dbReference>
<dbReference type="PANTHER" id="PTHR30543">
    <property type="entry name" value="CHROMATE REDUCTASE"/>
    <property type="match status" value="1"/>
</dbReference>
<dbReference type="InterPro" id="IPR050712">
    <property type="entry name" value="NAD(P)H-dep_reductase"/>
</dbReference>
<organism evidence="2 3">
    <name type="scientific">Nocardioides koreensis</name>
    <dbReference type="NCBI Taxonomy" id="433651"/>
    <lineage>
        <taxon>Bacteria</taxon>
        <taxon>Bacillati</taxon>
        <taxon>Actinomycetota</taxon>
        <taxon>Actinomycetes</taxon>
        <taxon>Propionibacteriales</taxon>
        <taxon>Nocardioidaceae</taxon>
        <taxon>Nocardioides</taxon>
    </lineage>
</organism>
<dbReference type="CDD" id="cd04301">
    <property type="entry name" value="NAT_SF"/>
    <property type="match status" value="1"/>
</dbReference>
<dbReference type="EMBL" id="BAAAQR010000018">
    <property type="protein sequence ID" value="GAA2155852.1"/>
    <property type="molecule type" value="Genomic_DNA"/>
</dbReference>
<sequence length="337" mass="35773">MITCREVTGSDALALAGVLEDAEEDQRRLQSALDDPHNTVYRLDDGDVVAGAAVVVWNVNLHELLYVAVARDRRGQGLGRVLVERIIADLDRRGGVLEVGTANSSLDNIAVYQRLGFRMSVVLRNYFDYVGEGVIEFGIPLRDMIVFDRAAQRAAGSPGAPASARMVLIPGSTRPDSTNVAALRTVRDLFDGAVLFEGLADIPPLVPGGDSSGHVVEDLRNKIADADLVVLSTPEYAGSLPGTFKNFLDWTVGGGDLYGKPVVWLDVAAEGRGRGASAELSKVLGYVDARVLRPGGIKIPVPRGAVGPGGTVNDPDFRAAAVRELGNVLAEVLDVSH</sequence>
<dbReference type="InterPro" id="IPR005025">
    <property type="entry name" value="FMN_Rdtase-like_dom"/>
</dbReference>
<keyword evidence="3" id="KW-1185">Reference proteome</keyword>
<protein>
    <recommendedName>
        <fullName evidence="1">N-acetyltransferase domain-containing protein</fullName>
    </recommendedName>
</protein>
<reference evidence="2 3" key="1">
    <citation type="journal article" date="2019" name="Int. J. Syst. Evol. Microbiol.">
        <title>The Global Catalogue of Microorganisms (GCM) 10K type strain sequencing project: providing services to taxonomists for standard genome sequencing and annotation.</title>
        <authorList>
            <consortium name="The Broad Institute Genomics Platform"/>
            <consortium name="The Broad Institute Genome Sequencing Center for Infectious Disease"/>
            <person name="Wu L."/>
            <person name="Ma J."/>
        </authorList>
    </citation>
    <scope>NUCLEOTIDE SEQUENCE [LARGE SCALE GENOMIC DNA]</scope>
    <source>
        <strain evidence="2 3">JCM 16022</strain>
    </source>
</reference>
<dbReference type="SUPFAM" id="SSF55729">
    <property type="entry name" value="Acyl-CoA N-acyltransferases (Nat)"/>
    <property type="match status" value="1"/>
</dbReference>
<comment type="caution">
    <text evidence="2">The sequence shown here is derived from an EMBL/GenBank/DDBJ whole genome shotgun (WGS) entry which is preliminary data.</text>
</comment>
<name>A0ABN3A7V7_9ACTN</name>
<evidence type="ECO:0000313" key="3">
    <source>
        <dbReference type="Proteomes" id="UP001501771"/>
    </source>
</evidence>
<dbReference type="Pfam" id="PF00583">
    <property type="entry name" value="Acetyltransf_1"/>
    <property type="match status" value="1"/>
</dbReference>
<dbReference type="InterPro" id="IPR016181">
    <property type="entry name" value="Acyl_CoA_acyltransferase"/>
</dbReference>
<dbReference type="InterPro" id="IPR000182">
    <property type="entry name" value="GNAT_dom"/>
</dbReference>
<dbReference type="Proteomes" id="UP001501771">
    <property type="component" value="Unassembled WGS sequence"/>
</dbReference>
<dbReference type="PANTHER" id="PTHR30543:SF21">
    <property type="entry name" value="NAD(P)H-DEPENDENT FMN REDUCTASE LOT6"/>
    <property type="match status" value="1"/>
</dbReference>
<dbReference type="Gene3D" id="3.40.50.360">
    <property type="match status" value="1"/>
</dbReference>
<dbReference type="InterPro" id="IPR029039">
    <property type="entry name" value="Flavoprotein-like_sf"/>
</dbReference>
<dbReference type="PROSITE" id="PS51186">
    <property type="entry name" value="GNAT"/>
    <property type="match status" value="1"/>
</dbReference>
<dbReference type="SUPFAM" id="SSF52218">
    <property type="entry name" value="Flavoproteins"/>
    <property type="match status" value="1"/>
</dbReference>
<feature type="domain" description="N-acetyltransferase" evidence="1">
    <location>
        <begin position="2"/>
        <end position="142"/>
    </location>
</feature>
<dbReference type="RefSeq" id="WP_344157743.1">
    <property type="nucleotide sequence ID" value="NZ_BAAAQR010000018.1"/>
</dbReference>
<dbReference type="Pfam" id="PF03358">
    <property type="entry name" value="FMN_red"/>
    <property type="match status" value="1"/>
</dbReference>
<evidence type="ECO:0000259" key="1">
    <source>
        <dbReference type="PROSITE" id="PS51186"/>
    </source>
</evidence>